<evidence type="ECO:0000313" key="2">
    <source>
        <dbReference type="Proteomes" id="UP000758652"/>
    </source>
</evidence>
<protein>
    <submittedName>
        <fullName evidence="1">Uncharacterized protein</fullName>
    </submittedName>
</protein>
<evidence type="ECO:0000313" key="1">
    <source>
        <dbReference type="EMBL" id="MBE5064097.1"/>
    </source>
</evidence>
<accession>A0ABR9RNC5</accession>
<reference evidence="1 2" key="1">
    <citation type="submission" date="2020-10" db="EMBL/GenBank/DDBJ databases">
        <title>ChiBAC.</title>
        <authorList>
            <person name="Zenner C."/>
            <person name="Hitch T.C.A."/>
            <person name="Clavel T."/>
        </authorList>
    </citation>
    <scope>NUCLEOTIDE SEQUENCE [LARGE SCALE GENOMIC DNA]</scope>
    <source>
        <strain evidence="1 2">DSM 108991</strain>
    </source>
</reference>
<comment type="caution">
    <text evidence="1">The sequence shown here is derived from an EMBL/GenBank/DDBJ whole genome shotgun (WGS) entry which is preliminary data.</text>
</comment>
<sequence>MQETHTLNTDLSHLEDLAFKSAADYFGDELIHWLGIPERAVRSAPTELVELETRHMYQDFLYEMENGLWYHFEFESDSVSVHDLRRFREYEASTSRRINGPVVTYVICSAKAKSIRDSITEGINTYKVRLIRLKDHDAGPLFSRLSKGSGSSVKREDVIPMLLSPLMGGSTEQKDRILHGIQFLRSAEGAFDLDEIKKMEAILYAFAVKFLKDDDLETIKEAIAMTKLGQMIWDDAVEKGREEWTRIGRQQGELIGEKHASERYSRLILLLSSEKKEDQIIKAASDPSYREQLYQKYGL</sequence>
<name>A0ABR9RNC5_9FIRM</name>
<keyword evidence="2" id="KW-1185">Reference proteome</keyword>
<dbReference type="Proteomes" id="UP000758652">
    <property type="component" value="Unassembled WGS sequence"/>
</dbReference>
<dbReference type="EMBL" id="JADCKL010000013">
    <property type="protein sequence ID" value="MBE5064097.1"/>
    <property type="molecule type" value="Genomic_DNA"/>
</dbReference>
<proteinExistence type="predicted"/>
<organism evidence="1 2">
    <name type="scientific">Claveliimonas monacensis</name>
    <dbReference type="NCBI Taxonomy" id="2779351"/>
    <lineage>
        <taxon>Bacteria</taxon>
        <taxon>Bacillati</taxon>
        <taxon>Bacillota</taxon>
        <taxon>Clostridia</taxon>
        <taxon>Lachnospirales</taxon>
        <taxon>Lachnospiraceae</taxon>
        <taxon>Claveliimonas</taxon>
    </lineage>
</organism>
<dbReference type="RefSeq" id="WP_226395485.1">
    <property type="nucleotide sequence ID" value="NZ_JADCKL010000013.1"/>
</dbReference>
<gene>
    <name evidence="1" type="ORF">INF30_12615</name>
</gene>